<accession>A0A9X2AAZ2</accession>
<keyword evidence="2" id="KW-1185">Reference proteome</keyword>
<name>A0A9X2AAZ2_9BACL</name>
<dbReference type="AlphaFoldDB" id="A0A9X2AAZ2"/>
<evidence type="ECO:0000313" key="2">
    <source>
        <dbReference type="Proteomes" id="UP001139263"/>
    </source>
</evidence>
<dbReference type="EMBL" id="JALBUF010000001">
    <property type="protein sequence ID" value="MCI0182154.1"/>
    <property type="molecule type" value="Genomic_DNA"/>
</dbReference>
<proteinExistence type="predicted"/>
<sequence length="89" mass="10170">MHNPYKKEIYELAKILREATGRYITIFTRNGDETKAYVSDVKRDVVFLAQASIYAPDGKLRETLPITMIPIDQITQIGFMDPVFKTTTA</sequence>
<organism evidence="1 2">
    <name type="scientific">Sulfoacidibacillus ferrooxidans</name>
    <dbReference type="NCBI Taxonomy" id="2005001"/>
    <lineage>
        <taxon>Bacteria</taxon>
        <taxon>Bacillati</taxon>
        <taxon>Bacillota</taxon>
        <taxon>Bacilli</taxon>
        <taxon>Bacillales</taxon>
        <taxon>Alicyclobacillaceae</taxon>
        <taxon>Sulfoacidibacillus</taxon>
    </lineage>
</organism>
<evidence type="ECO:0000313" key="1">
    <source>
        <dbReference type="EMBL" id="MCI0182154.1"/>
    </source>
</evidence>
<reference evidence="1" key="1">
    <citation type="submission" date="2022-03" db="EMBL/GenBank/DDBJ databases">
        <title>Draft Genome Sequence of Firmicute Strain S0AB, a Heterotrophic Iron/Sulfur-Oxidizing Extreme Acidophile.</title>
        <authorList>
            <person name="Vergara E."/>
            <person name="Pakostova E."/>
            <person name="Johnson D.B."/>
            <person name="Holmes D.S."/>
        </authorList>
    </citation>
    <scope>NUCLEOTIDE SEQUENCE</scope>
    <source>
        <strain evidence="1">S0AB</strain>
    </source>
</reference>
<comment type="caution">
    <text evidence="1">The sequence shown here is derived from an EMBL/GenBank/DDBJ whole genome shotgun (WGS) entry which is preliminary data.</text>
</comment>
<protein>
    <submittedName>
        <fullName evidence="1">Uncharacterized protein</fullName>
    </submittedName>
</protein>
<dbReference type="RefSeq" id="WP_241711770.1">
    <property type="nucleotide sequence ID" value="NZ_JALBUF010000001.1"/>
</dbReference>
<dbReference type="Proteomes" id="UP001139263">
    <property type="component" value="Unassembled WGS sequence"/>
</dbReference>
<gene>
    <name evidence="1" type="ORF">MM817_00410</name>
</gene>